<dbReference type="STRING" id="35818.HPU229336_05360"/>
<feature type="transmembrane region" description="Helical" evidence="1">
    <location>
        <begin position="429"/>
        <end position="449"/>
    </location>
</feature>
<dbReference type="PRINTS" id="PR00702">
    <property type="entry name" value="ACRIFLAVINRP"/>
</dbReference>
<feature type="transmembrane region" description="Helical" evidence="1">
    <location>
        <begin position="384"/>
        <end position="408"/>
    </location>
</feature>
<comment type="caution">
    <text evidence="2">The sequence shown here is derived from an EMBL/GenBank/DDBJ whole genome shotgun (WGS) entry which is preliminary data.</text>
</comment>
<gene>
    <name evidence="2" type="ORF">HPU229334_10750</name>
</gene>
<sequence>MIEKLINRPVVIIVGMILVTLFGILSLLSMPYQLTPKVTRPVISISTTWDGATPYEIEREIIERQEQVLKGIDNLISLESRSRNNRGNITLEFNIGTNLTEALLDVSNKLDEVKGYPDDMDRPIIRATGDDTSPSVRMALVSDSKNVREYRTFFNEKVIQYFERIEGVAEVNFPSGDDRQMHIILDYQKLAAYDLSIDTIINALERENINISAGTMNYGRKSYRVRTTAEYKTPQMVAETIIWSDGVKRVKIKDIAQVKEGFENKTTASTYNGQEALNIFIKPTADANVLELTDKVELVFQELNEGILKKEGLKLEWVNDQRGYITQAIDLVKGNIIVGAFLACGILFIFLRSLTSTLIIAVSMPLSVFGTFIIMAGLDRTLNVVSLAGISFAVGMLVDSAIVVLENIDRHLKMKKSPIQAVKDGTTEVIGGLIASVLTTVAIFIPIINMQEEAGQLFRDIALASSSAVGLSLFVSLIVIPTLSYQVHKITPNLKIKPIPIFSKISQKMVDLGNLCVQWIMYFVQLSMQNTKNKILTITSLTCISIAFSYFLFPKMEYLPQGNQNFVFSSLNPPPGLSYNERKKIGEEIFTCLSPYFASNGYNGSSTLPPIDNMFYLGSETAMQFGMRSTQDTRASELIPLAKECISKIPGITGNSSQQGIFERRGGQGRSIDVDVSGQDLEKIIVTALELQRIIFETFGNGVQISPRPSLEMLYPELNLYPNAERLKAVGLDAKSFGIAVDVLMDGRKISEYKEEGREKIDLILKAQESQITSPEELYFASIYTPDGGILPISSLAIQKLEYGINEIRHLERDRTISLQVNPPKDITIQEAMEKIEGEILEKLKSSGALGENKITLSGTADQLTKIRTALQGGFILAIFITYLLMAALYEDFIYPLIILFTIPLAVGGGVLGLWLVDTLLTDQPLDVLTMLGFIILVGTVVNNAILIVYQSLHNIRLYGMDYHNAIINAVEVRIRPIYMSTLTSLFGMLPLVIAPGAGSEIYRGLGAVILGGLGLSTFLTIFLIPCLLSFFIKKEVKNAA</sequence>
<evidence type="ECO:0000256" key="1">
    <source>
        <dbReference type="SAM" id="Phobius"/>
    </source>
</evidence>
<feature type="transmembrane region" description="Helical" evidence="1">
    <location>
        <begin position="12"/>
        <end position="32"/>
    </location>
</feature>
<name>A0A0N0LSS9_9HELI</name>
<proteinExistence type="predicted"/>
<keyword evidence="1" id="KW-1133">Transmembrane helix</keyword>
<dbReference type="Proteomes" id="UP000037997">
    <property type="component" value="Unassembled WGS sequence"/>
</dbReference>
<dbReference type="Gene3D" id="3.30.70.1440">
    <property type="entry name" value="Multidrug efflux transporter AcrB pore domain"/>
    <property type="match status" value="1"/>
</dbReference>
<dbReference type="Gene3D" id="3.30.2090.10">
    <property type="entry name" value="Multidrug efflux transporter AcrB TolC docking domain, DN and DC subdomains"/>
    <property type="match status" value="2"/>
</dbReference>
<dbReference type="Pfam" id="PF00873">
    <property type="entry name" value="ACR_tran"/>
    <property type="match status" value="1"/>
</dbReference>
<feature type="transmembrane region" description="Helical" evidence="1">
    <location>
        <begin position="358"/>
        <end position="378"/>
    </location>
</feature>
<dbReference type="GO" id="GO:0005886">
    <property type="term" value="C:plasma membrane"/>
    <property type="evidence" value="ECO:0007669"/>
    <property type="project" value="TreeGrafter"/>
</dbReference>
<dbReference type="PANTHER" id="PTHR32063">
    <property type="match status" value="1"/>
</dbReference>
<dbReference type="SUPFAM" id="SSF82693">
    <property type="entry name" value="Multidrug efflux transporter AcrB pore domain, PN1, PN2, PC1 and PC2 subdomains"/>
    <property type="match status" value="2"/>
</dbReference>
<keyword evidence="1" id="KW-0812">Transmembrane</keyword>
<dbReference type="GO" id="GO:0042910">
    <property type="term" value="F:xenobiotic transmembrane transporter activity"/>
    <property type="evidence" value="ECO:0007669"/>
    <property type="project" value="TreeGrafter"/>
</dbReference>
<dbReference type="SUPFAM" id="SSF82866">
    <property type="entry name" value="Multidrug efflux transporter AcrB transmembrane domain"/>
    <property type="match status" value="2"/>
</dbReference>
<protein>
    <submittedName>
        <fullName evidence="2">Acriflavin resistance protein</fullName>
    </submittedName>
</protein>
<feature type="transmembrane region" description="Helical" evidence="1">
    <location>
        <begin position="870"/>
        <end position="890"/>
    </location>
</feature>
<organism evidence="2 3">
    <name type="scientific">Helicobacter pullorum</name>
    <dbReference type="NCBI Taxonomy" id="35818"/>
    <lineage>
        <taxon>Bacteria</taxon>
        <taxon>Pseudomonadati</taxon>
        <taxon>Campylobacterota</taxon>
        <taxon>Epsilonproteobacteria</taxon>
        <taxon>Campylobacterales</taxon>
        <taxon>Helicobacteraceae</taxon>
        <taxon>Helicobacter</taxon>
    </lineage>
</organism>
<evidence type="ECO:0000313" key="2">
    <source>
        <dbReference type="EMBL" id="KPH55101.1"/>
    </source>
</evidence>
<dbReference type="SUPFAM" id="SSF82714">
    <property type="entry name" value="Multidrug efflux transporter AcrB TolC docking domain, DN and DC subdomains"/>
    <property type="match status" value="2"/>
</dbReference>
<dbReference type="Gene3D" id="3.30.70.1320">
    <property type="entry name" value="Multidrug efflux transporter AcrB pore domain like"/>
    <property type="match status" value="1"/>
</dbReference>
<dbReference type="EMBL" id="JNOC01000058">
    <property type="protein sequence ID" value="KPH55101.1"/>
    <property type="molecule type" value="Genomic_DNA"/>
</dbReference>
<dbReference type="Gene3D" id="3.30.70.1430">
    <property type="entry name" value="Multidrug efflux transporter AcrB pore domain"/>
    <property type="match status" value="2"/>
</dbReference>
<dbReference type="Gene3D" id="1.20.1640.10">
    <property type="entry name" value="Multidrug efflux transporter AcrB transmembrane domain"/>
    <property type="match status" value="2"/>
</dbReference>
<feature type="transmembrane region" description="Helical" evidence="1">
    <location>
        <begin position="1005"/>
        <end position="1033"/>
    </location>
</feature>
<keyword evidence="1" id="KW-0472">Membrane</keyword>
<feature type="transmembrane region" description="Helical" evidence="1">
    <location>
        <begin position="535"/>
        <end position="553"/>
    </location>
</feature>
<dbReference type="AlphaFoldDB" id="A0A0N0LSS9"/>
<dbReference type="InterPro" id="IPR001036">
    <property type="entry name" value="Acrflvin-R"/>
</dbReference>
<feature type="transmembrane region" description="Helical" evidence="1">
    <location>
        <begin position="461"/>
        <end position="485"/>
    </location>
</feature>
<feature type="transmembrane region" description="Helical" evidence="1">
    <location>
        <begin position="978"/>
        <end position="999"/>
    </location>
</feature>
<reference evidence="2 3" key="1">
    <citation type="submission" date="2014-06" db="EMBL/GenBank/DDBJ databases">
        <title>Helicobacter pullorum isolates in fresh chicken meat - phenotypic and genotypic features.</title>
        <authorList>
            <person name="Borges V."/>
            <person name="Santos A."/>
            <person name="Correia C.B."/>
            <person name="Saraiva M."/>
            <person name="Menard A."/>
            <person name="Vieira L."/>
            <person name="Sampaio D.A."/>
            <person name="Gomes J.P."/>
            <person name="Oleastro M."/>
        </authorList>
    </citation>
    <scope>NUCLEOTIDE SEQUENCE [LARGE SCALE GENOMIC DNA]</scope>
    <source>
        <strain evidence="2 3">229334/12</strain>
    </source>
</reference>
<dbReference type="InterPro" id="IPR027463">
    <property type="entry name" value="AcrB_DN_DC_subdom"/>
</dbReference>
<accession>A0A0N0LSS9</accession>
<feature type="transmembrane region" description="Helical" evidence="1">
    <location>
        <begin position="929"/>
        <end position="950"/>
    </location>
</feature>
<feature type="transmembrane region" description="Helical" evidence="1">
    <location>
        <begin position="331"/>
        <end position="351"/>
    </location>
</feature>
<feature type="transmembrane region" description="Helical" evidence="1">
    <location>
        <begin position="897"/>
        <end position="917"/>
    </location>
</feature>
<dbReference type="PATRIC" id="fig|35818.11.peg.2127"/>
<dbReference type="RefSeq" id="WP_054198489.1">
    <property type="nucleotide sequence ID" value="NZ_JNOC01000058.1"/>
</dbReference>
<evidence type="ECO:0000313" key="3">
    <source>
        <dbReference type="Proteomes" id="UP000037997"/>
    </source>
</evidence>
<dbReference type="PANTHER" id="PTHR32063:SF0">
    <property type="entry name" value="SWARMING MOTILITY PROTEIN SWRC"/>
    <property type="match status" value="1"/>
</dbReference>